<dbReference type="GO" id="GO:0016887">
    <property type="term" value="F:ATP hydrolysis activity"/>
    <property type="evidence" value="ECO:0007669"/>
    <property type="project" value="InterPro"/>
</dbReference>
<evidence type="ECO:0000256" key="10">
    <source>
        <dbReference type="ARBA" id="ARBA00023136"/>
    </source>
</evidence>
<dbReference type="EMBL" id="OC915403">
    <property type="protein sequence ID" value="CAD7640287.1"/>
    <property type="molecule type" value="Genomic_DNA"/>
</dbReference>
<dbReference type="InterPro" id="IPR008928">
    <property type="entry name" value="6-hairpin_glycosidase_sf"/>
</dbReference>
<keyword evidence="7" id="KW-0378">Hydrolase</keyword>
<evidence type="ECO:0000256" key="5">
    <source>
        <dbReference type="ARBA" id="ARBA00022737"/>
    </source>
</evidence>
<evidence type="ECO:0000256" key="2">
    <source>
        <dbReference type="ARBA" id="ARBA00012652"/>
    </source>
</evidence>
<feature type="transmembrane region" description="Helical" evidence="11">
    <location>
        <begin position="1218"/>
        <end position="1239"/>
    </location>
</feature>
<keyword evidence="12" id="KW-0732">Signal</keyword>
<evidence type="ECO:0000256" key="3">
    <source>
        <dbReference type="ARBA" id="ARBA00022448"/>
    </source>
</evidence>
<sequence>MKNSVILLSFLVESLLCIAVLTAPTGDITAADLKVEYLSNPLAVDIPQPRLQWTLQATDPTKKDLSQKAYQILVATDRESLDKNIGNLWDSKKVVSDRTTHIKYGGTPLKSGQRAYWKVNVWDQNDQVQLGTGEPVNYWDKGLDINDWTAQWVGAPKGTQQKALQNISDIDSKTKNAIGVLLGTGWFSSYVGFSGQYNIFGWDQNVLFELHIQYENNKTEIVKSDNTWKVSTGSLIYSDLLMGELYYENREVKGWASPEFDDSHWPSVVTKSIDKKVALVADRAEPVRVTHELSPKTKYQSKPGVWVFDFEQNMVGWVRISFPKTYDASRVQLRHAEVLNPDGSIYTKNLRSALATDTYVLNKADNSYEISFLGVKCWYLSLCGKLSVKLSSNPMVNKLFSNINWGQRGNFLSVPTDCPQRDERLGWMGDAEIFAPTASYNAKVAAFYTKFMRDVRDGQSKDGGYSDVSPRVVDPADGAPAWGDAGVIIPYTVYRMYGDIQMIEDNYEAMKRWMDYIGTQNPSYIWTKRVNNNFGDSDVHLRLCGFLQYLWPIMPMLREEYRFYRFPFVNTTDGKIKGDTQTGYVIAIAFEMLPQNLIPLAANHLVDNIKAHDWHLTTGFIGVGYLCPTLSQLGHTDVAYRLLLQDTYPSWGYSIKYNATTIWERWDGWTKEKGFQDPGMNSFNHYSLGSVGRWLFQSVAGIDTNNEEVGFKSIVIAPKPGGNLQKMTARYPSINGLIGTSWETNGANITLTVDIPVNTKALIDLTFLKKPVHTNDPRPSIQIVPLNRVVQIEDLLKCSAEDEADVVVAQLESKEVEEIRTASTLFSMTFSVSFISARLLLFLSIITFVLTGGHLNAEIVFVTIAVFERLRYSMTWMLPQAVSGLAEILVSCKRLQSFLLLDEIKPIVRPMDSKIDGKGVLLTKLSSSVKSTDTKCKNKLKFLLKNISCDVKCGEILAIVGPVGSGKSSIFSAIMGELDDVSADSLDVNGSVAYVSQKSFCFNGTIRENILFGKPFDQKLYNKILFMCALEEDLKNLSAGDQTLVGERGTTLSGGQRARINLARSLYLNSDIYLLDDPLSAVDATVAKHIFENCVLDYLSDKCVLLVTNQMQFLKRSTKILYLTDGRCLAFGSFTELQNSGIDFMAILKDPNESQHTDSDNFDSNESFKTPDKRTKLNQMNTNLVVKGFNMEDDNENVGEISLKVYFDYFKSGSGWRLVGFALLSTICTQFLFHSTDYWLTFWDDNKSESSGGTNWKNILIYSLMSCGLFIFATLRSMTFFRMCLRSSHFCHNLIFDRLLRTSMAAFDYMPIG</sequence>
<comment type="catalytic activity">
    <reaction evidence="1">
        <text>Hydrolysis of terminal non-reducing alpha-L-rhamnose residues in alpha-L-rhamnosides.</text>
        <dbReference type="EC" id="3.2.1.40"/>
    </reaction>
</comment>
<dbReference type="Gene3D" id="2.60.420.10">
    <property type="entry name" value="Maltose phosphorylase, domain 3"/>
    <property type="match status" value="1"/>
</dbReference>
<dbReference type="SUPFAM" id="SSF90123">
    <property type="entry name" value="ABC transporter transmembrane region"/>
    <property type="match status" value="1"/>
</dbReference>
<dbReference type="InterPro" id="IPR027417">
    <property type="entry name" value="P-loop_NTPase"/>
</dbReference>
<evidence type="ECO:0000259" key="13">
    <source>
        <dbReference type="PROSITE" id="PS50893"/>
    </source>
</evidence>
<feature type="signal peptide" evidence="12">
    <location>
        <begin position="1"/>
        <end position="22"/>
    </location>
</feature>
<dbReference type="GO" id="GO:0030596">
    <property type="term" value="F:alpha-L-rhamnosidase activity"/>
    <property type="evidence" value="ECO:0007669"/>
    <property type="project" value="UniProtKB-EC"/>
</dbReference>
<dbReference type="Pfam" id="PF08531">
    <property type="entry name" value="Bac_rhamnosid_N"/>
    <property type="match status" value="1"/>
</dbReference>
<dbReference type="EMBL" id="CAJPVJ010000578">
    <property type="protein sequence ID" value="CAG2162887.1"/>
    <property type="molecule type" value="Genomic_DNA"/>
</dbReference>
<keyword evidence="10 11" id="KW-0472">Membrane</keyword>
<evidence type="ECO:0000256" key="7">
    <source>
        <dbReference type="ARBA" id="ARBA00022801"/>
    </source>
</evidence>
<dbReference type="InterPro" id="IPR003439">
    <property type="entry name" value="ABC_transporter-like_ATP-bd"/>
</dbReference>
<name>A0A7R9QC09_9ACAR</name>
<dbReference type="FunFam" id="3.40.50.300:FF:000973">
    <property type="entry name" value="Multidrug resistance-associated protein 4"/>
    <property type="match status" value="1"/>
</dbReference>
<dbReference type="Pfam" id="PF00005">
    <property type="entry name" value="ABC_tran"/>
    <property type="match status" value="1"/>
</dbReference>
<dbReference type="Pfam" id="PF17390">
    <property type="entry name" value="Bac_rhamnosid_C"/>
    <property type="match status" value="1"/>
</dbReference>
<reference evidence="14" key="1">
    <citation type="submission" date="2020-11" db="EMBL/GenBank/DDBJ databases">
        <authorList>
            <person name="Tran Van P."/>
        </authorList>
    </citation>
    <scope>NUCLEOTIDE SEQUENCE</scope>
</reference>
<dbReference type="Gene3D" id="2.60.120.260">
    <property type="entry name" value="Galactose-binding domain-like"/>
    <property type="match status" value="2"/>
</dbReference>
<dbReference type="GO" id="GO:0005524">
    <property type="term" value="F:ATP binding"/>
    <property type="evidence" value="ECO:0007669"/>
    <property type="project" value="UniProtKB-KW"/>
</dbReference>
<dbReference type="PANTHER" id="PTHR33307">
    <property type="entry name" value="ALPHA-RHAMNOSIDASE (EUROFUNG)"/>
    <property type="match status" value="1"/>
</dbReference>
<accession>A0A7R9QC09</accession>
<evidence type="ECO:0000313" key="15">
    <source>
        <dbReference type="Proteomes" id="UP000728032"/>
    </source>
</evidence>
<gene>
    <name evidence="14" type="ORF">ONB1V03_LOCUS2474</name>
</gene>
<dbReference type="InterPro" id="IPR013737">
    <property type="entry name" value="Bac_rhamnosid_N"/>
</dbReference>
<feature type="chain" id="PRO_5035680743" description="alpha-L-rhamnosidase" evidence="12">
    <location>
        <begin position="23"/>
        <end position="1313"/>
    </location>
</feature>
<dbReference type="GO" id="GO:0005975">
    <property type="term" value="P:carbohydrate metabolic process"/>
    <property type="evidence" value="ECO:0007669"/>
    <property type="project" value="InterPro"/>
</dbReference>
<keyword evidence="4 11" id="KW-0812">Transmembrane</keyword>
<dbReference type="InterPro" id="IPR016007">
    <property type="entry name" value="Alpha_rhamnosid"/>
</dbReference>
<dbReference type="SMART" id="SM00382">
    <property type="entry name" value="AAA"/>
    <property type="match status" value="1"/>
</dbReference>
<dbReference type="InterPro" id="IPR035396">
    <property type="entry name" value="Bac_rhamnosid6H"/>
</dbReference>
<evidence type="ECO:0000256" key="6">
    <source>
        <dbReference type="ARBA" id="ARBA00022741"/>
    </source>
</evidence>
<dbReference type="PROSITE" id="PS50893">
    <property type="entry name" value="ABC_TRANSPORTER_2"/>
    <property type="match status" value="1"/>
</dbReference>
<dbReference type="SUPFAM" id="SSF48208">
    <property type="entry name" value="Six-hairpin glycosidases"/>
    <property type="match status" value="1"/>
</dbReference>
<keyword evidence="5" id="KW-0677">Repeat</keyword>
<evidence type="ECO:0000256" key="4">
    <source>
        <dbReference type="ARBA" id="ARBA00022692"/>
    </source>
</evidence>
<dbReference type="InterPro" id="IPR017871">
    <property type="entry name" value="ABC_transporter-like_CS"/>
</dbReference>
<dbReference type="Gene3D" id="1.50.10.10">
    <property type="match status" value="2"/>
</dbReference>
<dbReference type="Pfam" id="PF05592">
    <property type="entry name" value="Bac_rhamnosid"/>
    <property type="match status" value="1"/>
</dbReference>
<dbReference type="Gene3D" id="3.40.50.300">
    <property type="entry name" value="P-loop containing nucleotide triphosphate hydrolases"/>
    <property type="match status" value="1"/>
</dbReference>
<keyword evidence="3" id="KW-0813">Transport</keyword>
<keyword evidence="9 11" id="KW-1133">Transmembrane helix</keyword>
<evidence type="ECO:0000313" key="14">
    <source>
        <dbReference type="EMBL" id="CAD7640287.1"/>
    </source>
</evidence>
<dbReference type="SUPFAM" id="SSF52540">
    <property type="entry name" value="P-loop containing nucleoside triphosphate hydrolases"/>
    <property type="match status" value="1"/>
</dbReference>
<dbReference type="EC" id="3.2.1.40" evidence="2"/>
<proteinExistence type="predicted"/>
<dbReference type="InterPro" id="IPR003593">
    <property type="entry name" value="AAA+_ATPase"/>
</dbReference>
<dbReference type="PROSITE" id="PS00211">
    <property type="entry name" value="ABC_TRANSPORTER_1"/>
    <property type="match status" value="1"/>
</dbReference>
<organism evidence="14">
    <name type="scientific">Oppiella nova</name>
    <dbReference type="NCBI Taxonomy" id="334625"/>
    <lineage>
        <taxon>Eukaryota</taxon>
        <taxon>Metazoa</taxon>
        <taxon>Ecdysozoa</taxon>
        <taxon>Arthropoda</taxon>
        <taxon>Chelicerata</taxon>
        <taxon>Arachnida</taxon>
        <taxon>Acari</taxon>
        <taxon>Acariformes</taxon>
        <taxon>Sarcoptiformes</taxon>
        <taxon>Oribatida</taxon>
        <taxon>Brachypylina</taxon>
        <taxon>Oppioidea</taxon>
        <taxon>Oppiidae</taxon>
        <taxon>Oppiella</taxon>
    </lineage>
</organism>
<dbReference type="InterPro" id="IPR012341">
    <property type="entry name" value="6hp_glycosidase-like_sf"/>
</dbReference>
<dbReference type="Gene3D" id="1.20.1560.10">
    <property type="entry name" value="ABC transporter type 1, transmembrane domain"/>
    <property type="match status" value="1"/>
</dbReference>
<dbReference type="Proteomes" id="UP000728032">
    <property type="component" value="Unassembled WGS sequence"/>
</dbReference>
<dbReference type="OrthoDB" id="426354at2759"/>
<evidence type="ECO:0000256" key="12">
    <source>
        <dbReference type="SAM" id="SignalP"/>
    </source>
</evidence>
<evidence type="ECO:0000256" key="11">
    <source>
        <dbReference type="SAM" id="Phobius"/>
    </source>
</evidence>
<feature type="domain" description="ABC transporter" evidence="13">
    <location>
        <begin position="929"/>
        <end position="1150"/>
    </location>
</feature>
<dbReference type="InterPro" id="IPR008902">
    <property type="entry name" value="Rhamnosid_concanavalin"/>
</dbReference>
<feature type="transmembrane region" description="Helical" evidence="11">
    <location>
        <begin position="1259"/>
        <end position="1278"/>
    </location>
</feature>
<keyword evidence="6" id="KW-0547">Nucleotide-binding</keyword>
<dbReference type="GO" id="GO:0016020">
    <property type="term" value="C:membrane"/>
    <property type="evidence" value="ECO:0007669"/>
    <property type="project" value="InterPro"/>
</dbReference>
<keyword evidence="8" id="KW-0067">ATP-binding</keyword>
<dbReference type="Gene3D" id="2.60.40.10">
    <property type="entry name" value="Immunoglobulins"/>
    <property type="match status" value="1"/>
</dbReference>
<dbReference type="Pfam" id="PF25788">
    <property type="entry name" value="Ig_Rha78A_N"/>
    <property type="match status" value="1"/>
</dbReference>
<dbReference type="InterPro" id="IPR013783">
    <property type="entry name" value="Ig-like_fold"/>
</dbReference>
<dbReference type="InterPro" id="IPR035398">
    <property type="entry name" value="Bac_rhamnosid_C"/>
</dbReference>
<dbReference type="Pfam" id="PF17389">
    <property type="entry name" value="Bac_rhamnosid6H"/>
    <property type="match status" value="2"/>
</dbReference>
<dbReference type="CDD" id="cd03250">
    <property type="entry name" value="ABCC_MRP_domain1"/>
    <property type="match status" value="1"/>
</dbReference>
<protein>
    <recommendedName>
        <fullName evidence="2">alpha-L-rhamnosidase</fullName>
        <ecNumber evidence="2">3.2.1.40</ecNumber>
    </recommendedName>
</protein>
<evidence type="ECO:0000256" key="1">
    <source>
        <dbReference type="ARBA" id="ARBA00001445"/>
    </source>
</evidence>
<evidence type="ECO:0000256" key="9">
    <source>
        <dbReference type="ARBA" id="ARBA00022989"/>
    </source>
</evidence>
<dbReference type="InterPro" id="IPR036640">
    <property type="entry name" value="ABC1_TM_sf"/>
</dbReference>
<dbReference type="PANTHER" id="PTHR33307:SF6">
    <property type="entry name" value="ALPHA-RHAMNOSIDASE (EUROFUNG)-RELATED"/>
    <property type="match status" value="1"/>
</dbReference>
<keyword evidence="15" id="KW-1185">Reference proteome</keyword>
<feature type="transmembrane region" description="Helical" evidence="11">
    <location>
        <begin position="839"/>
        <end position="867"/>
    </location>
</feature>
<evidence type="ECO:0000256" key="8">
    <source>
        <dbReference type="ARBA" id="ARBA00022840"/>
    </source>
</evidence>